<dbReference type="Proteomes" id="UP000007305">
    <property type="component" value="Chromosome 10"/>
</dbReference>
<evidence type="ECO:0000256" key="6">
    <source>
        <dbReference type="ARBA" id="ARBA00023242"/>
    </source>
</evidence>
<protein>
    <recommendedName>
        <fullName evidence="7">Ribosome biogenesis regulatory protein</fullName>
    </recommendedName>
</protein>
<name>A0A804RJ54_MAIZE</name>
<keyword evidence="6 7" id="KW-0539">Nucleus</keyword>
<dbReference type="InterPro" id="IPR050087">
    <property type="entry name" value="AON_synthase_class-II"/>
</dbReference>
<sequence length="245" mass="26833">MFSSRPKYKKKSSTYNTTTPFHSLQAEKLREKLRQECLRKGTELAHGVADALFAVPPTEDLDGPIVHLPLPVVRLPREKHVRTSRLICLFQVSEEAGNHLFVESCIPLHDYMYIIVSQDNATVTLLSNSHVSFLQLGAGTSLPRLVAAKVGADVTLTDIAQNAEVSSNSSLESLLFDPCQSFSSMVWTSLPGLVAFTKSFGSCGGYIVASKEIIQHLKHSCPAHLYATSMSPPAVQQENIKIAPK</sequence>
<organism evidence="8 9">
    <name type="scientific">Zea mays</name>
    <name type="common">Maize</name>
    <dbReference type="NCBI Taxonomy" id="4577"/>
    <lineage>
        <taxon>Eukaryota</taxon>
        <taxon>Viridiplantae</taxon>
        <taxon>Streptophyta</taxon>
        <taxon>Embryophyta</taxon>
        <taxon>Tracheophyta</taxon>
        <taxon>Spermatophyta</taxon>
        <taxon>Magnoliopsida</taxon>
        <taxon>Liliopsida</taxon>
        <taxon>Poales</taxon>
        <taxon>Poaceae</taxon>
        <taxon>PACMAD clade</taxon>
        <taxon>Panicoideae</taxon>
        <taxon>Andropogonodae</taxon>
        <taxon>Andropogoneae</taxon>
        <taxon>Tripsacinae</taxon>
        <taxon>Zea</taxon>
    </lineage>
</organism>
<dbReference type="GO" id="GO:0005634">
    <property type="term" value="C:nucleus"/>
    <property type="evidence" value="ECO:0007669"/>
    <property type="project" value="UniProtKB-SubCell"/>
</dbReference>
<comment type="function">
    <text evidence="7">Involved in ribosomal large subunit assembly.</text>
</comment>
<dbReference type="PANTHER" id="PTHR13693:SF3">
    <property type="entry name" value="LD36009P"/>
    <property type="match status" value="1"/>
</dbReference>
<evidence type="ECO:0000256" key="3">
    <source>
        <dbReference type="ARBA" id="ARBA00010077"/>
    </source>
</evidence>
<dbReference type="InterPro" id="IPR015421">
    <property type="entry name" value="PyrdxlP-dep_Trfase_major"/>
</dbReference>
<comment type="subcellular location">
    <subcellularLocation>
        <location evidence="2 7">Nucleus</location>
    </subcellularLocation>
</comment>
<evidence type="ECO:0000256" key="1">
    <source>
        <dbReference type="ARBA" id="ARBA00001933"/>
    </source>
</evidence>
<dbReference type="EnsemblPlants" id="Zm00001eb433790_T001">
    <property type="protein sequence ID" value="Zm00001eb433790_P001"/>
    <property type="gene ID" value="Zm00001eb433790"/>
</dbReference>
<dbReference type="InParanoid" id="A0A804RJ54"/>
<dbReference type="AlphaFoldDB" id="A0A804RJ54"/>
<comment type="similarity">
    <text evidence="3 7">Belongs to the RRS1 family.</text>
</comment>
<evidence type="ECO:0000313" key="8">
    <source>
        <dbReference type="EnsemblPlants" id="Zm00001eb433790_P001"/>
    </source>
</evidence>
<dbReference type="SUPFAM" id="SSF53383">
    <property type="entry name" value="PLP-dependent transferases"/>
    <property type="match status" value="1"/>
</dbReference>
<comment type="cofactor">
    <cofactor evidence="1">
        <name>pyridoxal 5'-phosphate</name>
        <dbReference type="ChEBI" id="CHEBI:597326"/>
    </cofactor>
</comment>
<keyword evidence="4 7" id="KW-0690">Ribosome biogenesis</keyword>
<dbReference type="Pfam" id="PF04939">
    <property type="entry name" value="RRS1"/>
    <property type="match status" value="1"/>
</dbReference>
<evidence type="ECO:0000256" key="7">
    <source>
        <dbReference type="RuleBase" id="RU364132"/>
    </source>
</evidence>
<proteinExistence type="inferred from homology"/>
<dbReference type="Gramene" id="Zm00001eb433790_T001">
    <property type="protein sequence ID" value="Zm00001eb433790_P001"/>
    <property type="gene ID" value="Zm00001eb433790"/>
</dbReference>
<keyword evidence="5" id="KW-0808">Transferase</keyword>
<dbReference type="InterPro" id="IPR029063">
    <property type="entry name" value="SAM-dependent_MTases_sf"/>
</dbReference>
<dbReference type="InterPro" id="IPR015424">
    <property type="entry name" value="PyrdxlP-dep_Trfase"/>
</dbReference>
<reference evidence="9" key="1">
    <citation type="journal article" date="2009" name="Science">
        <title>The B73 maize genome: complexity, diversity, and dynamics.</title>
        <authorList>
            <person name="Schnable P.S."/>
            <person name="Ware D."/>
            <person name="Fulton R.S."/>
            <person name="Stein J.C."/>
            <person name="Wei F."/>
            <person name="Pasternak S."/>
            <person name="Liang C."/>
            <person name="Zhang J."/>
            <person name="Fulton L."/>
            <person name="Graves T.A."/>
            <person name="Minx P."/>
            <person name="Reily A.D."/>
            <person name="Courtney L."/>
            <person name="Kruchowski S.S."/>
            <person name="Tomlinson C."/>
            <person name="Strong C."/>
            <person name="Delehaunty K."/>
            <person name="Fronick C."/>
            <person name="Courtney B."/>
            <person name="Rock S.M."/>
            <person name="Belter E."/>
            <person name="Du F."/>
            <person name="Kim K."/>
            <person name="Abbott R.M."/>
            <person name="Cotton M."/>
            <person name="Levy A."/>
            <person name="Marchetto P."/>
            <person name="Ochoa K."/>
            <person name="Jackson S.M."/>
            <person name="Gillam B."/>
            <person name="Chen W."/>
            <person name="Yan L."/>
            <person name="Higginbotham J."/>
            <person name="Cardenas M."/>
            <person name="Waligorski J."/>
            <person name="Applebaum E."/>
            <person name="Phelps L."/>
            <person name="Falcone J."/>
            <person name="Kanchi K."/>
            <person name="Thane T."/>
            <person name="Scimone A."/>
            <person name="Thane N."/>
            <person name="Henke J."/>
            <person name="Wang T."/>
            <person name="Ruppert J."/>
            <person name="Shah N."/>
            <person name="Rotter K."/>
            <person name="Hodges J."/>
            <person name="Ingenthron E."/>
            <person name="Cordes M."/>
            <person name="Kohlberg S."/>
            <person name="Sgro J."/>
            <person name="Delgado B."/>
            <person name="Mead K."/>
            <person name="Chinwalla A."/>
            <person name="Leonard S."/>
            <person name="Crouse K."/>
            <person name="Collura K."/>
            <person name="Kudrna D."/>
            <person name="Currie J."/>
            <person name="He R."/>
            <person name="Angelova A."/>
            <person name="Rajasekar S."/>
            <person name="Mueller T."/>
            <person name="Lomeli R."/>
            <person name="Scara G."/>
            <person name="Ko A."/>
            <person name="Delaney K."/>
            <person name="Wissotski M."/>
            <person name="Lopez G."/>
            <person name="Campos D."/>
            <person name="Braidotti M."/>
            <person name="Ashley E."/>
            <person name="Golser W."/>
            <person name="Kim H."/>
            <person name="Lee S."/>
            <person name="Lin J."/>
            <person name="Dujmic Z."/>
            <person name="Kim W."/>
            <person name="Talag J."/>
            <person name="Zuccolo A."/>
            <person name="Fan C."/>
            <person name="Sebastian A."/>
            <person name="Kramer M."/>
            <person name="Spiegel L."/>
            <person name="Nascimento L."/>
            <person name="Zutavern T."/>
            <person name="Miller B."/>
            <person name="Ambroise C."/>
            <person name="Muller S."/>
            <person name="Spooner W."/>
            <person name="Narechania A."/>
            <person name="Ren L."/>
            <person name="Wei S."/>
            <person name="Kumari S."/>
            <person name="Faga B."/>
            <person name="Levy M.J."/>
            <person name="McMahan L."/>
            <person name="Van Buren P."/>
            <person name="Vaughn M.W."/>
            <person name="Ying K."/>
            <person name="Yeh C.-T."/>
            <person name="Emrich S.J."/>
            <person name="Jia Y."/>
            <person name="Kalyanaraman A."/>
            <person name="Hsia A.-P."/>
            <person name="Barbazuk W.B."/>
            <person name="Baucom R.S."/>
            <person name="Brutnell T.P."/>
            <person name="Carpita N.C."/>
            <person name="Chaparro C."/>
            <person name="Chia J.-M."/>
            <person name="Deragon J.-M."/>
            <person name="Estill J.C."/>
            <person name="Fu Y."/>
            <person name="Jeddeloh J.A."/>
            <person name="Han Y."/>
            <person name="Lee H."/>
            <person name="Li P."/>
            <person name="Lisch D.R."/>
            <person name="Liu S."/>
            <person name="Liu Z."/>
            <person name="Nagel D.H."/>
            <person name="McCann M.C."/>
            <person name="SanMiguel P."/>
            <person name="Myers A.M."/>
            <person name="Nettleton D."/>
            <person name="Nguyen J."/>
            <person name="Penning B.W."/>
            <person name="Ponnala L."/>
            <person name="Schneider K.L."/>
            <person name="Schwartz D.C."/>
            <person name="Sharma A."/>
            <person name="Soderlund C."/>
            <person name="Springer N.M."/>
            <person name="Sun Q."/>
            <person name="Wang H."/>
            <person name="Waterman M."/>
            <person name="Westerman R."/>
            <person name="Wolfgruber T.K."/>
            <person name="Yang L."/>
            <person name="Yu Y."/>
            <person name="Zhang L."/>
            <person name="Zhou S."/>
            <person name="Zhu Q."/>
            <person name="Bennetzen J.L."/>
            <person name="Dawe R.K."/>
            <person name="Jiang J."/>
            <person name="Jiang N."/>
            <person name="Presting G.G."/>
            <person name="Wessler S.R."/>
            <person name="Aluru S."/>
            <person name="Martienssen R.A."/>
            <person name="Clifton S.W."/>
            <person name="McCombie W.R."/>
            <person name="Wing R.A."/>
            <person name="Wilson R.K."/>
        </authorList>
    </citation>
    <scope>NUCLEOTIDE SEQUENCE [LARGE SCALE GENOMIC DNA]</scope>
    <source>
        <strain evidence="9">cv. B73</strain>
    </source>
</reference>
<dbReference type="InterPro" id="IPR007023">
    <property type="entry name" value="Ribosom_reg"/>
</dbReference>
<evidence type="ECO:0000256" key="2">
    <source>
        <dbReference type="ARBA" id="ARBA00004123"/>
    </source>
</evidence>
<dbReference type="GO" id="GO:0042254">
    <property type="term" value="P:ribosome biogenesis"/>
    <property type="evidence" value="ECO:0007669"/>
    <property type="project" value="UniProtKB-KW"/>
</dbReference>
<accession>A0A804RJ54</accession>
<keyword evidence="9" id="KW-1185">Reference proteome</keyword>
<evidence type="ECO:0000256" key="4">
    <source>
        <dbReference type="ARBA" id="ARBA00022517"/>
    </source>
</evidence>
<dbReference type="Gene3D" id="3.40.50.150">
    <property type="entry name" value="Vaccinia Virus protein VP39"/>
    <property type="match status" value="1"/>
</dbReference>
<reference evidence="8" key="3">
    <citation type="submission" date="2021-05" db="UniProtKB">
        <authorList>
            <consortium name="EnsemblPlants"/>
        </authorList>
    </citation>
    <scope>IDENTIFICATION</scope>
    <source>
        <strain evidence="8">cv. B73</strain>
    </source>
</reference>
<evidence type="ECO:0000256" key="5">
    <source>
        <dbReference type="ARBA" id="ARBA00022679"/>
    </source>
</evidence>
<dbReference type="Gene3D" id="3.40.640.10">
    <property type="entry name" value="Type I PLP-dependent aspartate aminotransferase-like (Major domain)"/>
    <property type="match status" value="1"/>
</dbReference>
<dbReference type="GO" id="GO:0016740">
    <property type="term" value="F:transferase activity"/>
    <property type="evidence" value="ECO:0007669"/>
    <property type="project" value="UniProtKB-KW"/>
</dbReference>
<evidence type="ECO:0000313" key="9">
    <source>
        <dbReference type="Proteomes" id="UP000007305"/>
    </source>
</evidence>
<dbReference type="PANTHER" id="PTHR13693">
    <property type="entry name" value="CLASS II AMINOTRANSFERASE/8-AMINO-7-OXONONANOATE SYNTHASE"/>
    <property type="match status" value="1"/>
</dbReference>
<reference evidence="8" key="2">
    <citation type="submission" date="2019-07" db="EMBL/GenBank/DDBJ databases">
        <authorList>
            <person name="Seetharam A."/>
            <person name="Woodhouse M."/>
            <person name="Cannon E."/>
        </authorList>
    </citation>
    <scope>NUCLEOTIDE SEQUENCE [LARGE SCALE GENOMIC DNA]</scope>
    <source>
        <strain evidence="8">cv. B73</strain>
    </source>
</reference>